<dbReference type="GO" id="GO:0006896">
    <property type="term" value="P:Golgi to vacuole transport"/>
    <property type="evidence" value="ECO:0007669"/>
    <property type="project" value="TreeGrafter"/>
</dbReference>
<dbReference type="Gene3D" id="1.20.1280.130">
    <property type="match status" value="1"/>
</dbReference>
<feature type="domain" description="Vacuolar protein sorting-associated protein 54 C-terminal" evidence="9">
    <location>
        <begin position="774"/>
        <end position="904"/>
    </location>
</feature>
<reference evidence="11" key="2">
    <citation type="submission" date="2017-05" db="UniProtKB">
        <authorList>
            <consortium name="EnsemblMetazoa"/>
        </authorList>
    </citation>
    <scope>IDENTIFICATION</scope>
</reference>
<dbReference type="InterPro" id="IPR039745">
    <property type="entry name" value="Vps54"/>
</dbReference>
<proteinExistence type="inferred from homology"/>
<evidence type="ECO:0000256" key="5">
    <source>
        <dbReference type="ARBA" id="ARBA00022927"/>
    </source>
</evidence>
<dbReference type="Pfam" id="PF10475">
    <property type="entry name" value="Vps54_N"/>
    <property type="match status" value="1"/>
</dbReference>
<name>A0A1X7VV89_AMPQE</name>
<reference evidence="12" key="1">
    <citation type="journal article" date="2010" name="Nature">
        <title>The Amphimedon queenslandica genome and the evolution of animal complexity.</title>
        <authorList>
            <person name="Srivastava M."/>
            <person name="Simakov O."/>
            <person name="Chapman J."/>
            <person name="Fahey B."/>
            <person name="Gauthier M.E."/>
            <person name="Mitros T."/>
            <person name="Richards G.S."/>
            <person name="Conaco C."/>
            <person name="Dacre M."/>
            <person name="Hellsten U."/>
            <person name="Larroux C."/>
            <person name="Putnam N.H."/>
            <person name="Stanke M."/>
            <person name="Adamska M."/>
            <person name="Darling A."/>
            <person name="Degnan S.M."/>
            <person name="Oakley T.H."/>
            <person name="Plachetzki D.C."/>
            <person name="Zhai Y."/>
            <person name="Adamski M."/>
            <person name="Calcino A."/>
            <person name="Cummins S.F."/>
            <person name="Goodstein D.M."/>
            <person name="Harris C."/>
            <person name="Jackson D.J."/>
            <person name="Leys S.P."/>
            <person name="Shu S."/>
            <person name="Woodcroft B.J."/>
            <person name="Vervoort M."/>
            <person name="Kosik K.S."/>
            <person name="Manning G."/>
            <person name="Degnan B.M."/>
            <person name="Rokhsar D.S."/>
        </authorList>
    </citation>
    <scope>NUCLEOTIDE SEQUENCE [LARGE SCALE GENOMIC DNA]</scope>
</reference>
<dbReference type="GO" id="GO:0019905">
    <property type="term" value="F:syntaxin binding"/>
    <property type="evidence" value="ECO:0007669"/>
    <property type="project" value="TreeGrafter"/>
</dbReference>
<dbReference type="GO" id="GO:0042147">
    <property type="term" value="P:retrograde transport, endosome to Golgi"/>
    <property type="evidence" value="ECO:0007669"/>
    <property type="project" value="InterPro"/>
</dbReference>
<dbReference type="OrthoDB" id="10259024at2759"/>
<evidence type="ECO:0000256" key="7">
    <source>
        <dbReference type="ARBA" id="ARBA00023054"/>
    </source>
</evidence>
<keyword evidence="5" id="KW-0653">Protein transport</keyword>
<evidence type="ECO:0000256" key="3">
    <source>
        <dbReference type="ARBA" id="ARBA00017665"/>
    </source>
</evidence>
<feature type="compositionally biased region" description="Low complexity" evidence="8">
    <location>
        <begin position="116"/>
        <end position="128"/>
    </location>
</feature>
<evidence type="ECO:0000256" key="2">
    <source>
        <dbReference type="ARBA" id="ARBA00009150"/>
    </source>
</evidence>
<sequence length="1015" mass="114756">MAEGSNFSMEDLVTRRASVSKGRPNKILSLEELLKNRTEKWDIYSATQNLPSVLNDPNNRELDLFTKTWGEGFLPYATVPPTSLPNIELGDFLCYLRETSSGRKSHRSIVREDNKTNSNPSTPVSPSPRRQLQLDGKTYDLNNIPKVFLQKDFTLTDPRTFLQVIPLHHLLPQSLTPGGGGSVLKHEEGQNMAALQSTKLLHEKLTHHVDVIEVHLAHQISLKSDVFFSTLASQRELESLVVQIKQDVLELRHRIRLMDKAMTHPLLRLYHTKRQKVRLNQVCLQLEQIANIHQTQHTIQLLLGTSDFVGALELITRTQSILSTDLRGVTCLRHLSSQLDELEKAIEAMMENDLVHVAMADMNARIDHCNKIGLNEEGERISSPECIDTEIQLESVVKGLLRRRKKHFLSCLREHVLIESKKTVKQTVEEYLKLFNEGVSLIGEREEPSLSLAEQIRNINFESWYKLLDKLFEFLVTYMRCVQTTLSKISLVCQEEAGVLTPTPLATPTRPLFANALSHPPLGPKISGGLTEDEDEEGERLKVKVEEEEEVFVDNEAGDRLDQLLMEEEMSDAHITELALTAGREESNGEPIEKVEKLKEKHSESDLYASGLSSQECQSLINESHEIVCALCDMLHSRCTKLLNIRAKAGLLDNLHPSDFVRLVRLIGRFINSSSGVTGRSCPHLRLILISQAKGFLEVFHDNKKEKLRRLLDGERWRQADVPPEVQRLTNSLEEGLSFSNDLIDNNNILATSKQLLTKQSSQHTEQVLTVHGQKFAVVGVLCILITMVTDYCQTADDLPMLVTDTLGKLVELLKYFNSRTCHLVLGAGAVEVVGLKTITTRHLAIVLRCLQAIMLIIQDMKTFFRKRLTPKKCVLLLQFDQVNEDIGSHCREINHKIVGIMNDHIGKMIEKWEIKSPIPSIPFKTISKQLLKLHEALDDLLPTNHLQALFQSIEVHFKSHLKNHLTKQGISNNGSTEHGIVNAELTNMKGVLQPLEHVNAFGSSLFDIWTDSNR</sequence>
<evidence type="ECO:0000256" key="6">
    <source>
        <dbReference type="ARBA" id="ARBA00023034"/>
    </source>
</evidence>
<dbReference type="InParanoid" id="A0A1X7VV89"/>
<keyword evidence="12" id="KW-1185">Reference proteome</keyword>
<dbReference type="eggNOG" id="KOG2115">
    <property type="taxonomic scope" value="Eukaryota"/>
</dbReference>
<dbReference type="EnsemblMetazoa" id="Aqu2.1.44252_001">
    <property type="protein sequence ID" value="Aqu2.1.44252_001"/>
    <property type="gene ID" value="Aqu2.1.44252"/>
</dbReference>
<keyword evidence="6" id="KW-0333">Golgi apparatus</keyword>
<evidence type="ECO:0000256" key="1">
    <source>
        <dbReference type="ARBA" id="ARBA00004601"/>
    </source>
</evidence>
<dbReference type="GO" id="GO:0005829">
    <property type="term" value="C:cytosol"/>
    <property type="evidence" value="ECO:0007669"/>
    <property type="project" value="GOC"/>
</dbReference>
<evidence type="ECO:0000313" key="12">
    <source>
        <dbReference type="Proteomes" id="UP000007879"/>
    </source>
</evidence>
<evidence type="ECO:0000256" key="4">
    <source>
        <dbReference type="ARBA" id="ARBA00022448"/>
    </source>
</evidence>
<dbReference type="KEGG" id="aqu:100639300"/>
<dbReference type="Pfam" id="PF07928">
    <property type="entry name" value="Vps54"/>
    <property type="match status" value="1"/>
</dbReference>
<evidence type="ECO:0000256" key="8">
    <source>
        <dbReference type="SAM" id="MobiDB-lite"/>
    </source>
</evidence>
<dbReference type="InterPro" id="IPR012501">
    <property type="entry name" value="Vps54_C"/>
</dbReference>
<dbReference type="AlphaFoldDB" id="A0A1X7VV89"/>
<comment type="subcellular location">
    <subcellularLocation>
        <location evidence="1">Golgi apparatus</location>
        <location evidence="1">trans-Golgi network</location>
    </subcellularLocation>
</comment>
<dbReference type="STRING" id="400682.A0A1X7VV89"/>
<dbReference type="FunCoup" id="A0A1X7VV89">
    <property type="interactions" value="734"/>
</dbReference>
<feature type="domain" description="Vacuolar protein sorting-associated protein 54 N-terminal" evidence="10">
    <location>
        <begin position="201"/>
        <end position="358"/>
    </location>
</feature>
<dbReference type="GO" id="GO:0000938">
    <property type="term" value="C:GARP complex"/>
    <property type="evidence" value="ECO:0007669"/>
    <property type="project" value="InterPro"/>
</dbReference>
<dbReference type="PANTHER" id="PTHR12965:SF0">
    <property type="entry name" value="VACUOLAR PROTEIN SORTING-ASSOCIATED PROTEIN 54"/>
    <property type="match status" value="1"/>
</dbReference>
<evidence type="ECO:0000313" key="11">
    <source>
        <dbReference type="EnsemblMetazoa" id="Aqu2.1.44252_001"/>
    </source>
</evidence>
<organism evidence="11">
    <name type="scientific">Amphimedon queenslandica</name>
    <name type="common">Sponge</name>
    <dbReference type="NCBI Taxonomy" id="400682"/>
    <lineage>
        <taxon>Eukaryota</taxon>
        <taxon>Metazoa</taxon>
        <taxon>Porifera</taxon>
        <taxon>Demospongiae</taxon>
        <taxon>Heteroscleromorpha</taxon>
        <taxon>Haplosclerida</taxon>
        <taxon>Niphatidae</taxon>
        <taxon>Amphimedon</taxon>
    </lineage>
</organism>
<dbReference type="PANTHER" id="PTHR12965">
    <property type="entry name" value="VACUOLAR PROTEIN SORTING 54"/>
    <property type="match status" value="1"/>
</dbReference>
<comment type="similarity">
    <text evidence="2">Belongs to the VPS54 family.</text>
</comment>
<evidence type="ECO:0000259" key="10">
    <source>
        <dbReference type="Pfam" id="PF10475"/>
    </source>
</evidence>
<evidence type="ECO:0000259" key="9">
    <source>
        <dbReference type="Pfam" id="PF07928"/>
    </source>
</evidence>
<accession>A0A1X7VV89</accession>
<dbReference type="InterPro" id="IPR019515">
    <property type="entry name" value="VPS54_N"/>
</dbReference>
<keyword evidence="4" id="KW-0813">Transport</keyword>
<dbReference type="Proteomes" id="UP000007879">
    <property type="component" value="Unassembled WGS sequence"/>
</dbReference>
<dbReference type="Gene3D" id="6.10.250.860">
    <property type="match status" value="1"/>
</dbReference>
<dbReference type="EnsemblMetazoa" id="XM_019994528.1">
    <property type="protein sequence ID" value="XP_019850087.1"/>
    <property type="gene ID" value="LOC100639300"/>
</dbReference>
<feature type="region of interest" description="Disordered" evidence="8">
    <location>
        <begin position="517"/>
        <end position="537"/>
    </location>
</feature>
<keyword evidence="7" id="KW-0175">Coiled coil</keyword>
<dbReference type="GO" id="GO:0015031">
    <property type="term" value="P:protein transport"/>
    <property type="evidence" value="ECO:0007669"/>
    <property type="project" value="UniProtKB-KW"/>
</dbReference>
<protein>
    <recommendedName>
        <fullName evidence="3">Vacuolar protein sorting-associated protein 54</fullName>
    </recommendedName>
</protein>
<gene>
    <name evidence="11" type="primary">100639300</name>
</gene>
<feature type="region of interest" description="Disordered" evidence="8">
    <location>
        <begin position="104"/>
        <end position="130"/>
    </location>
</feature>